<organism evidence="2 3">
    <name type="scientific">Penicillium thymicola</name>
    <dbReference type="NCBI Taxonomy" id="293382"/>
    <lineage>
        <taxon>Eukaryota</taxon>
        <taxon>Fungi</taxon>
        <taxon>Dikarya</taxon>
        <taxon>Ascomycota</taxon>
        <taxon>Pezizomycotina</taxon>
        <taxon>Eurotiomycetes</taxon>
        <taxon>Eurotiomycetidae</taxon>
        <taxon>Eurotiales</taxon>
        <taxon>Aspergillaceae</taxon>
        <taxon>Penicillium</taxon>
    </lineage>
</organism>
<dbReference type="Proteomes" id="UP001227192">
    <property type="component" value="Unassembled WGS sequence"/>
</dbReference>
<proteinExistence type="predicted"/>
<protein>
    <submittedName>
        <fullName evidence="2">Uncharacterized protein</fullName>
    </submittedName>
</protein>
<dbReference type="EMBL" id="LACB01000090">
    <property type="protein sequence ID" value="KAJ9489236.1"/>
    <property type="molecule type" value="Genomic_DNA"/>
</dbReference>
<comment type="caution">
    <text evidence="2">The sequence shown here is derived from an EMBL/GenBank/DDBJ whole genome shotgun (WGS) entry which is preliminary data.</text>
</comment>
<evidence type="ECO:0000256" key="1">
    <source>
        <dbReference type="SAM" id="MobiDB-lite"/>
    </source>
</evidence>
<reference evidence="2" key="1">
    <citation type="submission" date="2015-06" db="EMBL/GenBank/DDBJ databases">
        <authorList>
            <person name="Nguyen H."/>
        </authorList>
    </citation>
    <scope>NUCLEOTIDE SEQUENCE</scope>
    <source>
        <strain evidence="2">DAOM 180753</strain>
    </source>
</reference>
<dbReference type="AlphaFoldDB" id="A0AAI9X9P9"/>
<name>A0AAI9X9P9_PENTH</name>
<sequence length="87" mass="9906">MFHNILSSAYSALPKELNFFNHESISHCTIHFDVHHVDPLLTDYEHLETLFNLPYHCRLHPPLAPPSTPSSSSSRPSPARPPTNTYK</sequence>
<gene>
    <name evidence="2" type="ORF">VN97_g4054</name>
</gene>
<evidence type="ECO:0000313" key="3">
    <source>
        <dbReference type="Proteomes" id="UP001227192"/>
    </source>
</evidence>
<evidence type="ECO:0000313" key="2">
    <source>
        <dbReference type="EMBL" id="KAJ9489236.1"/>
    </source>
</evidence>
<keyword evidence="3" id="KW-1185">Reference proteome</keyword>
<accession>A0AAI9X9P9</accession>
<reference evidence="2" key="2">
    <citation type="journal article" date="2016" name="Fungal Biol.">
        <title>Ochratoxin A production by Penicillium thymicola.</title>
        <authorList>
            <person name="Nguyen H.D.T."/>
            <person name="McMullin D.R."/>
            <person name="Ponomareva E."/>
            <person name="Riley R."/>
            <person name="Pomraning K.R."/>
            <person name="Baker S.E."/>
            <person name="Seifert K.A."/>
        </authorList>
    </citation>
    <scope>NUCLEOTIDE SEQUENCE</scope>
    <source>
        <strain evidence="2">DAOM 180753</strain>
    </source>
</reference>
<feature type="region of interest" description="Disordered" evidence="1">
    <location>
        <begin position="62"/>
        <end position="87"/>
    </location>
</feature>